<reference evidence="1" key="1">
    <citation type="submission" date="2024-05" db="EMBL/GenBank/DDBJ databases">
        <title>Isolation and characterization of Sporomusa carbonis sp. nov., a carboxydotrophic hydrogenogen in the genus of Sporomusa isolated from a charcoal burning pile.</title>
        <authorList>
            <person name="Boeer T."/>
            <person name="Rosenbaum F."/>
            <person name="Eysell L."/>
            <person name="Mueller V."/>
            <person name="Daniel R."/>
            <person name="Poehlein A."/>
        </authorList>
    </citation>
    <scope>NUCLEOTIDE SEQUENCE [LARGE SCALE GENOMIC DNA]</scope>
    <source>
        <strain evidence="1">DSM 3132</strain>
    </source>
</reference>
<protein>
    <submittedName>
        <fullName evidence="1">Uncharacterized protein</fullName>
    </submittedName>
</protein>
<organism evidence="1 2">
    <name type="scientific">Sporomusa acidovorans (strain ATCC 49682 / DSM 3132 / Mol)</name>
    <dbReference type="NCBI Taxonomy" id="1123286"/>
    <lineage>
        <taxon>Bacteria</taxon>
        <taxon>Bacillati</taxon>
        <taxon>Bacillota</taxon>
        <taxon>Negativicutes</taxon>
        <taxon>Selenomonadales</taxon>
        <taxon>Sporomusaceae</taxon>
        <taxon>Sporomusa</taxon>
    </lineage>
</organism>
<dbReference type="RefSeq" id="WP_169716848.1">
    <property type="nucleotide sequence ID" value="NZ_CP155571.1"/>
</dbReference>
<proteinExistence type="predicted"/>
<gene>
    <name evidence="1" type="ORF">SPACI_030290</name>
</gene>
<evidence type="ECO:0000313" key="2">
    <source>
        <dbReference type="Proteomes" id="UP000216052"/>
    </source>
</evidence>
<accession>A0ABZ3J4W9</accession>
<dbReference type="EMBL" id="CP155571">
    <property type="protein sequence ID" value="XFO72972.1"/>
    <property type="molecule type" value="Genomic_DNA"/>
</dbReference>
<name>A0ABZ3J4W9_SPOA4</name>
<sequence>MKYAYLDGNQVTVNGDQDSNGNVKKEKIFFTREDYEEYLAKQYNNQKENDK</sequence>
<evidence type="ECO:0000313" key="1">
    <source>
        <dbReference type="EMBL" id="XFO72972.1"/>
    </source>
</evidence>
<keyword evidence="2" id="KW-1185">Reference proteome</keyword>
<dbReference type="Proteomes" id="UP000216052">
    <property type="component" value="Chromosome"/>
</dbReference>